<dbReference type="InterPro" id="IPR029063">
    <property type="entry name" value="SAM-dependent_MTases_sf"/>
</dbReference>
<dbReference type="Gene3D" id="3.40.50.720">
    <property type="entry name" value="NAD(P)-binding Rossmann-like Domain"/>
    <property type="match status" value="1"/>
</dbReference>
<evidence type="ECO:0000259" key="1">
    <source>
        <dbReference type="Pfam" id="PF08421"/>
    </source>
</evidence>
<dbReference type="Gene3D" id="3.40.50.150">
    <property type="entry name" value="Vaccinia Virus protein VP39"/>
    <property type="match status" value="1"/>
</dbReference>
<dbReference type="InterPro" id="IPR013630">
    <property type="entry name" value="Methyltransf_Zn-bd_dom_put"/>
</dbReference>
<dbReference type="Pfam" id="PF08484">
    <property type="entry name" value="Methyltransf_14"/>
    <property type="match status" value="1"/>
</dbReference>
<sequence length="447" mass="48993">MTCRHCHAPLTTPFLDLGHAPLSNAYLSEADLRAPESYYPLRTRVCTHCWLVQTEDYAAPDAMFDDDYAYFSSTSSTWLNHAARYAAMITDRLALTEDDFVLEVACNDGYLLRNFREAGIPCLGVEPTACTAEAARKQGIPVVSDFFGVELATELAATYPKADLIAANNVLAHVPDINDFCAGLRIALAPGGTVTLEFQHLMTLIQHGQFDTVYHEHFSYLSLYAVQHVLAAADLRVWDVERLPTHGGSLRVYACHANDPRSTTDAVAALLDEEMKRGLQEPDTYATFQGRADRIKDNLIRFLIEAKRSGKTVAAYGAAAKGNTLLNYAGIKPDLLPFVCDAAPSKQGKYLPGSHLPIRPPEALQQDPPDYVLILPWNIAPEIVKQQHDLAAQGTRFVVAVPALTILDTHTAPPSVTPSPLLQRHPVVAVDALFNRQRHEGAGDGIL</sequence>
<dbReference type="Proteomes" id="UP000221024">
    <property type="component" value="Unassembled WGS sequence"/>
</dbReference>
<feature type="domain" description="Methyltransferase putative zinc binding" evidence="1">
    <location>
        <begin position="3"/>
        <end position="64"/>
    </location>
</feature>
<evidence type="ECO:0000313" key="3">
    <source>
        <dbReference type="EMBL" id="PEN05565.1"/>
    </source>
</evidence>
<dbReference type="InterPro" id="IPR038576">
    <property type="entry name" value="Methyltransf_Zn-bd_dom_put_sf"/>
</dbReference>
<dbReference type="AlphaFoldDB" id="A0A2H3NYC3"/>
<dbReference type="GO" id="GO:0008168">
    <property type="term" value="F:methyltransferase activity"/>
    <property type="evidence" value="ECO:0007669"/>
    <property type="project" value="UniProtKB-KW"/>
</dbReference>
<dbReference type="RefSeq" id="WP_098063029.1">
    <property type="nucleotide sequence ID" value="NZ_PDEP01000013.1"/>
</dbReference>
<comment type="caution">
    <text evidence="3">The sequence shown here is derived from an EMBL/GenBank/DDBJ whole genome shotgun (WGS) entry which is preliminary data.</text>
</comment>
<organism evidence="3 4">
    <name type="scientific">Longimonas halophila</name>
    <dbReference type="NCBI Taxonomy" id="1469170"/>
    <lineage>
        <taxon>Bacteria</taxon>
        <taxon>Pseudomonadati</taxon>
        <taxon>Rhodothermota</taxon>
        <taxon>Rhodothermia</taxon>
        <taxon>Rhodothermales</taxon>
        <taxon>Salisaetaceae</taxon>
        <taxon>Longimonas</taxon>
    </lineage>
</organism>
<dbReference type="SUPFAM" id="SSF53335">
    <property type="entry name" value="S-adenosyl-L-methionine-dependent methyltransferases"/>
    <property type="match status" value="1"/>
</dbReference>
<gene>
    <name evidence="3" type="ORF">CRI93_12790</name>
</gene>
<name>A0A2H3NYC3_9BACT</name>
<dbReference type="Gene3D" id="6.10.250.3100">
    <property type="match status" value="1"/>
</dbReference>
<dbReference type="Pfam" id="PF13489">
    <property type="entry name" value="Methyltransf_23"/>
    <property type="match status" value="1"/>
</dbReference>
<dbReference type="Gene3D" id="6.20.50.110">
    <property type="entry name" value="Methyltransferase, zinc-binding domain"/>
    <property type="match status" value="1"/>
</dbReference>
<keyword evidence="3" id="KW-0808">Transferase</keyword>
<dbReference type="OrthoDB" id="9815644at2"/>
<dbReference type="Pfam" id="PF08421">
    <property type="entry name" value="Methyltransf_13"/>
    <property type="match status" value="1"/>
</dbReference>
<protein>
    <submittedName>
        <fullName evidence="3">SAM-dependent methyltransferase</fullName>
    </submittedName>
</protein>
<evidence type="ECO:0000313" key="4">
    <source>
        <dbReference type="Proteomes" id="UP000221024"/>
    </source>
</evidence>
<dbReference type="EMBL" id="PDEP01000013">
    <property type="protein sequence ID" value="PEN05565.1"/>
    <property type="molecule type" value="Genomic_DNA"/>
</dbReference>
<keyword evidence="4" id="KW-1185">Reference proteome</keyword>
<dbReference type="PANTHER" id="PTHR43861:SF5">
    <property type="entry name" value="BLL5978 PROTEIN"/>
    <property type="match status" value="1"/>
</dbReference>
<dbReference type="InterPro" id="IPR013691">
    <property type="entry name" value="MeTrfase_14"/>
</dbReference>
<evidence type="ECO:0000259" key="2">
    <source>
        <dbReference type="Pfam" id="PF08484"/>
    </source>
</evidence>
<feature type="domain" description="C-methyltransferase" evidence="2">
    <location>
        <begin position="244"/>
        <end position="402"/>
    </location>
</feature>
<dbReference type="PANTHER" id="PTHR43861">
    <property type="entry name" value="TRANS-ACONITATE 2-METHYLTRANSFERASE-RELATED"/>
    <property type="match status" value="1"/>
</dbReference>
<reference evidence="3 4" key="1">
    <citation type="submission" date="2017-10" db="EMBL/GenBank/DDBJ databases">
        <title>Draft genome of Longimonas halophila.</title>
        <authorList>
            <person name="Goh K.M."/>
            <person name="Shamsir M.S."/>
            <person name="Lim S.W."/>
        </authorList>
    </citation>
    <scope>NUCLEOTIDE SEQUENCE [LARGE SCALE GENOMIC DNA]</scope>
    <source>
        <strain evidence="3 4">KCTC 42399</strain>
    </source>
</reference>
<proteinExistence type="predicted"/>
<accession>A0A2H3NYC3</accession>
<dbReference type="GO" id="GO:0032259">
    <property type="term" value="P:methylation"/>
    <property type="evidence" value="ECO:0007669"/>
    <property type="project" value="UniProtKB-KW"/>
</dbReference>
<keyword evidence="3" id="KW-0489">Methyltransferase</keyword>